<evidence type="ECO:0000259" key="2">
    <source>
        <dbReference type="Pfam" id="PF00440"/>
    </source>
</evidence>
<evidence type="ECO:0000256" key="1">
    <source>
        <dbReference type="ARBA" id="ARBA00023125"/>
    </source>
</evidence>
<gene>
    <name evidence="4" type="ORF">HCT48_03445</name>
</gene>
<comment type="caution">
    <text evidence="4">The sequence shown here is derived from an EMBL/GenBank/DDBJ whole genome shotgun (WGS) entry which is preliminary data.</text>
</comment>
<dbReference type="PANTHER" id="PTHR43479">
    <property type="entry name" value="ACREF/ENVCD OPERON REPRESSOR-RELATED"/>
    <property type="match status" value="1"/>
</dbReference>
<dbReference type="InterPro" id="IPR001647">
    <property type="entry name" value="HTH_TetR"/>
</dbReference>
<name>A0A968GFU9_9SPIO</name>
<dbReference type="InterPro" id="IPR009057">
    <property type="entry name" value="Homeodomain-like_sf"/>
</dbReference>
<feature type="domain" description="HTH tetR-type" evidence="2">
    <location>
        <begin position="21"/>
        <end position="57"/>
    </location>
</feature>
<dbReference type="Pfam" id="PF00440">
    <property type="entry name" value="TetR_N"/>
    <property type="match status" value="1"/>
</dbReference>
<dbReference type="InterPro" id="IPR039532">
    <property type="entry name" value="TetR_C_Firmicutes"/>
</dbReference>
<dbReference type="Proteomes" id="UP000778951">
    <property type="component" value="Unassembled WGS sequence"/>
</dbReference>
<protein>
    <submittedName>
        <fullName evidence="4">TetR family transcriptional regulator</fullName>
    </submittedName>
</protein>
<dbReference type="Gene3D" id="1.10.357.10">
    <property type="entry name" value="Tetracycline Repressor, domain 2"/>
    <property type="match status" value="1"/>
</dbReference>
<sequence length="182" mass="21505">MKKEELSLRTKEELALSLKILMQKKEFKKITVTDLITECNISRPTFYYHFKDIYALMRWAFEYNILTAVRQSSHTESWKVGLTLFLEHIKENRPFVMIVYQSLGMDTLHQIFSGDVSRVINNVVRKLIDASRYSPKQHQFLVDFYSHAIMASIMHWVFTDMQNSVEEMIQLLELALESPHLV</sequence>
<evidence type="ECO:0000313" key="4">
    <source>
        <dbReference type="EMBL" id="NIZ69268.1"/>
    </source>
</evidence>
<keyword evidence="5" id="KW-1185">Reference proteome</keyword>
<dbReference type="RefSeq" id="WP_167695362.1">
    <property type="nucleotide sequence ID" value="NZ_CP118181.1"/>
</dbReference>
<evidence type="ECO:0000259" key="3">
    <source>
        <dbReference type="Pfam" id="PF14278"/>
    </source>
</evidence>
<dbReference type="EMBL" id="JAATLM010000001">
    <property type="protein sequence ID" value="NIZ69268.1"/>
    <property type="molecule type" value="Genomic_DNA"/>
</dbReference>
<keyword evidence="1" id="KW-0238">DNA-binding</keyword>
<evidence type="ECO:0000313" key="5">
    <source>
        <dbReference type="Proteomes" id="UP000778951"/>
    </source>
</evidence>
<reference evidence="4" key="1">
    <citation type="submission" date="2020-03" db="EMBL/GenBank/DDBJ databases">
        <title>Spirochaetal bacteria isolated from arthropods constitute a novel genus Entomospira genus novum within the order Spirochaetales.</title>
        <authorList>
            <person name="Grana-Miraglia L."/>
            <person name="Sikutova S."/>
            <person name="Fingerle V."/>
            <person name="Sing A."/>
            <person name="Castillo-Ramirez S."/>
            <person name="Margos G."/>
            <person name="Rudolf I."/>
        </authorList>
    </citation>
    <scope>NUCLEOTIDE SEQUENCE</scope>
    <source>
        <strain evidence="4">BR149</strain>
    </source>
</reference>
<accession>A0A968GFU9</accession>
<feature type="domain" description="Transcriptional regulator TetR C-terminal Firmicutes type" evidence="3">
    <location>
        <begin position="76"/>
        <end position="174"/>
    </location>
</feature>
<dbReference type="GO" id="GO:0003677">
    <property type="term" value="F:DNA binding"/>
    <property type="evidence" value="ECO:0007669"/>
    <property type="project" value="UniProtKB-KW"/>
</dbReference>
<dbReference type="SUPFAM" id="SSF46689">
    <property type="entry name" value="Homeodomain-like"/>
    <property type="match status" value="1"/>
</dbReference>
<dbReference type="InterPro" id="IPR050624">
    <property type="entry name" value="HTH-type_Tx_Regulator"/>
</dbReference>
<dbReference type="PANTHER" id="PTHR43479:SF7">
    <property type="entry name" value="TETR-FAMILY TRANSCRIPTIONAL REGULATOR"/>
    <property type="match status" value="1"/>
</dbReference>
<dbReference type="Pfam" id="PF14278">
    <property type="entry name" value="TetR_C_8"/>
    <property type="match status" value="1"/>
</dbReference>
<organism evidence="4 5">
    <name type="scientific">Entomospira culicis</name>
    <dbReference type="NCBI Taxonomy" id="2719989"/>
    <lineage>
        <taxon>Bacteria</taxon>
        <taxon>Pseudomonadati</taxon>
        <taxon>Spirochaetota</taxon>
        <taxon>Spirochaetia</taxon>
        <taxon>Spirochaetales</taxon>
        <taxon>Spirochaetaceae</taxon>
        <taxon>Entomospira</taxon>
    </lineage>
</organism>
<dbReference type="AlphaFoldDB" id="A0A968GFU9"/>
<proteinExistence type="predicted"/>